<sequence length="46" mass="5205">MHINLQNKWRIPIVNVVIYNVFNTASVGFGVCMDTKNMPPQLAKCV</sequence>
<evidence type="ECO:0000313" key="1">
    <source>
        <dbReference type="EMBL" id="EGQ12604.1"/>
    </source>
</evidence>
<proteinExistence type="predicted"/>
<dbReference type="AlphaFoldDB" id="F9DLZ6"/>
<gene>
    <name evidence="1" type="ORF">HMPREF9144_2688</name>
</gene>
<comment type="caution">
    <text evidence="1">The sequence shown here is derived from an EMBL/GenBank/DDBJ whole genome shotgun (WGS) entry which is preliminary data.</text>
</comment>
<dbReference type="Proteomes" id="UP000004123">
    <property type="component" value="Unassembled WGS sequence"/>
</dbReference>
<accession>F9DLZ6</accession>
<dbReference type="EMBL" id="AFPY01000128">
    <property type="protein sequence ID" value="EGQ12604.1"/>
    <property type="molecule type" value="Genomic_DNA"/>
</dbReference>
<reference evidence="1 2" key="1">
    <citation type="submission" date="2011-04" db="EMBL/GenBank/DDBJ databases">
        <authorList>
            <person name="Muzny D."/>
            <person name="Qin X."/>
            <person name="Deng J."/>
            <person name="Jiang H."/>
            <person name="Liu Y."/>
            <person name="Qu J."/>
            <person name="Song X.-Z."/>
            <person name="Zhang L."/>
            <person name="Thornton R."/>
            <person name="Coyle M."/>
            <person name="Francisco L."/>
            <person name="Jackson L."/>
            <person name="Javaid M."/>
            <person name="Korchina V."/>
            <person name="Kovar C."/>
            <person name="Mata R."/>
            <person name="Mathew T."/>
            <person name="Ngo R."/>
            <person name="Nguyen L."/>
            <person name="Nguyen N."/>
            <person name="Okwuonu G."/>
            <person name="Ongeri F."/>
            <person name="Pham C."/>
            <person name="Simmons D."/>
            <person name="Wilczek-Boney K."/>
            <person name="Hale W."/>
            <person name="Jakkamsetti A."/>
            <person name="Pham P."/>
            <person name="Ruth R."/>
            <person name="San Lucas F."/>
            <person name="Warren J."/>
            <person name="Zhang J."/>
            <person name="Zhao Z."/>
            <person name="Zhou C."/>
            <person name="Zhu D."/>
            <person name="Lee S."/>
            <person name="Bess C."/>
            <person name="Blankenburg K."/>
            <person name="Forbes L."/>
            <person name="Fu Q."/>
            <person name="Gubbala S."/>
            <person name="Hirani K."/>
            <person name="Jayaseelan J.C."/>
            <person name="Lara F."/>
            <person name="Munidasa M."/>
            <person name="Palculict T."/>
            <person name="Patil S."/>
            <person name="Pu L.-L."/>
            <person name="Saada N."/>
            <person name="Tang L."/>
            <person name="Weissenberger G."/>
            <person name="Zhu Y."/>
            <person name="Hemphill L."/>
            <person name="Shang Y."/>
            <person name="Youmans B."/>
            <person name="Ayvaz T."/>
            <person name="Ross M."/>
            <person name="Santibanez J."/>
            <person name="Aqrawi P."/>
            <person name="Gross S."/>
            <person name="Joshi V."/>
            <person name="Fowler G."/>
            <person name="Nazareth L."/>
            <person name="Reid J."/>
            <person name="Worley K."/>
            <person name="Petrosino J."/>
            <person name="Highlander S."/>
            <person name="Gibbs R."/>
        </authorList>
    </citation>
    <scope>NUCLEOTIDE SEQUENCE [LARGE SCALE GENOMIC DNA]</scope>
    <source>
        <strain evidence="1 2">ATCC 700821</strain>
    </source>
</reference>
<organism evidence="1 2">
    <name type="scientific">Prevotella pallens ATCC 700821</name>
    <dbReference type="NCBI Taxonomy" id="997353"/>
    <lineage>
        <taxon>Bacteria</taxon>
        <taxon>Pseudomonadati</taxon>
        <taxon>Bacteroidota</taxon>
        <taxon>Bacteroidia</taxon>
        <taxon>Bacteroidales</taxon>
        <taxon>Prevotellaceae</taxon>
        <taxon>Prevotella</taxon>
    </lineage>
</organism>
<protein>
    <submittedName>
        <fullName evidence="1">Uncharacterized protein</fullName>
    </submittedName>
</protein>
<evidence type="ECO:0000313" key="2">
    <source>
        <dbReference type="Proteomes" id="UP000004123"/>
    </source>
</evidence>
<dbReference type="HOGENOM" id="CLU_3187455_0_0_10"/>
<name>F9DLZ6_9BACT</name>